<feature type="compositionally biased region" description="Basic residues" evidence="1">
    <location>
        <begin position="1"/>
        <end position="11"/>
    </location>
</feature>
<keyword evidence="5" id="KW-1185">Reference proteome</keyword>
<feature type="region of interest" description="Disordered" evidence="1">
    <location>
        <begin position="1"/>
        <end position="24"/>
    </location>
</feature>
<keyword evidence="2" id="KW-0472">Membrane</keyword>
<dbReference type="InterPro" id="IPR037682">
    <property type="entry name" value="TonB_C"/>
</dbReference>
<feature type="compositionally biased region" description="Basic and acidic residues" evidence="1">
    <location>
        <begin position="12"/>
        <end position="24"/>
    </location>
</feature>
<dbReference type="Proteomes" id="UP001500954">
    <property type="component" value="Unassembled WGS sequence"/>
</dbReference>
<evidence type="ECO:0000313" key="5">
    <source>
        <dbReference type="Proteomes" id="UP001500954"/>
    </source>
</evidence>
<protein>
    <recommendedName>
        <fullName evidence="3">TonB C-terminal domain-containing protein</fullName>
    </recommendedName>
</protein>
<evidence type="ECO:0000256" key="2">
    <source>
        <dbReference type="SAM" id="Phobius"/>
    </source>
</evidence>
<keyword evidence="2" id="KW-1133">Transmembrane helix</keyword>
<evidence type="ECO:0000259" key="3">
    <source>
        <dbReference type="Pfam" id="PF03544"/>
    </source>
</evidence>
<keyword evidence="2" id="KW-0812">Transmembrane</keyword>
<proteinExistence type="predicted"/>
<feature type="domain" description="TonB C-terminal" evidence="3">
    <location>
        <begin position="205"/>
        <end position="262"/>
    </location>
</feature>
<dbReference type="Pfam" id="PF03544">
    <property type="entry name" value="TonB_C"/>
    <property type="match status" value="1"/>
</dbReference>
<sequence length="265" mass="30097">MSISKKTHKLIRQNEKTVSKSQKHDANLQKNSTLYFQVGLIVCLLFSYGLLEMKFETVVPKDLGEILPPDDPFEMVVPKFKIYEEPKTEVKIPEKKVVLTLPPEIIDNSDNDKKETLKVITEEQNTTTDPALNPGDITVVDLPDETDVDFVLVEQVPIYPGCEKEKNNEGRRKCMSDKITKLVKRKFDTDLASDLGLTGMQVIYTQFKIDKNGHVTDIKTRAPHTELGNEAERVINNIPDMQPGKQRDRAVGVVYTLPIKFKVQD</sequence>
<accession>A0ABP6WWT3</accession>
<reference evidence="5" key="1">
    <citation type="journal article" date="2019" name="Int. J. Syst. Evol. Microbiol.">
        <title>The Global Catalogue of Microorganisms (GCM) 10K type strain sequencing project: providing services to taxonomists for standard genome sequencing and annotation.</title>
        <authorList>
            <consortium name="The Broad Institute Genomics Platform"/>
            <consortium name="The Broad Institute Genome Sequencing Center for Infectious Disease"/>
            <person name="Wu L."/>
            <person name="Ma J."/>
        </authorList>
    </citation>
    <scope>NUCLEOTIDE SEQUENCE [LARGE SCALE GENOMIC DNA]</scope>
    <source>
        <strain evidence="5">JCM 17111</strain>
    </source>
</reference>
<dbReference type="Gene3D" id="3.30.1150.10">
    <property type="match status" value="1"/>
</dbReference>
<evidence type="ECO:0000313" key="4">
    <source>
        <dbReference type="EMBL" id="GAA3556732.1"/>
    </source>
</evidence>
<dbReference type="SUPFAM" id="SSF74653">
    <property type="entry name" value="TolA/TonB C-terminal domain"/>
    <property type="match status" value="1"/>
</dbReference>
<feature type="transmembrane region" description="Helical" evidence="2">
    <location>
        <begin position="34"/>
        <end position="51"/>
    </location>
</feature>
<evidence type="ECO:0000256" key="1">
    <source>
        <dbReference type="SAM" id="MobiDB-lite"/>
    </source>
</evidence>
<organism evidence="4 5">
    <name type="scientific">Snuella lapsa</name>
    <dbReference type="NCBI Taxonomy" id="870481"/>
    <lineage>
        <taxon>Bacteria</taxon>
        <taxon>Pseudomonadati</taxon>
        <taxon>Bacteroidota</taxon>
        <taxon>Flavobacteriia</taxon>
        <taxon>Flavobacteriales</taxon>
        <taxon>Flavobacteriaceae</taxon>
        <taxon>Snuella</taxon>
    </lineage>
</organism>
<dbReference type="EMBL" id="BAABCY010000016">
    <property type="protein sequence ID" value="GAA3556732.1"/>
    <property type="molecule type" value="Genomic_DNA"/>
</dbReference>
<comment type="caution">
    <text evidence="4">The sequence shown here is derived from an EMBL/GenBank/DDBJ whole genome shotgun (WGS) entry which is preliminary data.</text>
</comment>
<gene>
    <name evidence="4" type="ORF">GCM10022395_05090</name>
</gene>
<name>A0ABP6WWT3_9FLAO</name>